<evidence type="ECO:0000256" key="1">
    <source>
        <dbReference type="SAM" id="MobiDB-lite"/>
    </source>
</evidence>
<accession>A0ABS4YVS2</accession>
<feature type="compositionally biased region" description="Low complexity" evidence="1">
    <location>
        <begin position="37"/>
        <end position="58"/>
    </location>
</feature>
<evidence type="ECO:0000313" key="4">
    <source>
        <dbReference type="Proteomes" id="UP000711614"/>
    </source>
</evidence>
<sequence>MSTIRISPLAAIFAAGALALAGCTGSPGTPGTPPPSAGATSSPAGGAATGPSQAPASTMPESPAVSRGSAPGGEPTVLPTTASVTIYYIAVGDGGTAGPEVGCGDSAVAATSPAVTFTDPVEAALEELLGSKDEEIGQSGLRNALWQSELVVTGVDRSATPLSVHLEGTLALAGECDIPRAEQQLMLTAEHAAGAPVAITVNGKPLAEALSLK</sequence>
<feature type="signal peptide" evidence="2">
    <location>
        <begin position="1"/>
        <end position="21"/>
    </location>
</feature>
<protein>
    <recommendedName>
        <fullName evidence="5">GerMN domain-containing protein</fullName>
    </recommendedName>
</protein>
<evidence type="ECO:0000313" key="3">
    <source>
        <dbReference type="EMBL" id="MBP2412595.1"/>
    </source>
</evidence>
<feature type="region of interest" description="Disordered" evidence="1">
    <location>
        <begin position="26"/>
        <end position="76"/>
    </location>
</feature>
<comment type="caution">
    <text evidence="3">The sequence shown here is derived from an EMBL/GenBank/DDBJ whole genome shotgun (WGS) entry which is preliminary data.</text>
</comment>
<dbReference type="RefSeq" id="WP_209678851.1">
    <property type="nucleotide sequence ID" value="NZ_JAGIOI010000001.1"/>
</dbReference>
<gene>
    <name evidence="3" type="ORF">JOF48_001394</name>
</gene>
<organism evidence="3 4">
    <name type="scientific">Arthrobacter stackebrandtii</name>
    <dbReference type="NCBI Taxonomy" id="272161"/>
    <lineage>
        <taxon>Bacteria</taxon>
        <taxon>Bacillati</taxon>
        <taxon>Actinomycetota</taxon>
        <taxon>Actinomycetes</taxon>
        <taxon>Micrococcales</taxon>
        <taxon>Micrococcaceae</taxon>
        <taxon>Arthrobacter</taxon>
    </lineage>
</organism>
<dbReference type="EMBL" id="JAGIOI010000001">
    <property type="protein sequence ID" value="MBP2412595.1"/>
    <property type="molecule type" value="Genomic_DNA"/>
</dbReference>
<evidence type="ECO:0008006" key="5">
    <source>
        <dbReference type="Google" id="ProtNLM"/>
    </source>
</evidence>
<feature type="chain" id="PRO_5046700029" description="GerMN domain-containing protein" evidence="2">
    <location>
        <begin position="22"/>
        <end position="213"/>
    </location>
</feature>
<name>A0ABS4YVS2_9MICC</name>
<proteinExistence type="predicted"/>
<reference evidence="3 4" key="1">
    <citation type="submission" date="2021-03" db="EMBL/GenBank/DDBJ databases">
        <title>Sequencing the genomes of 1000 actinobacteria strains.</title>
        <authorList>
            <person name="Klenk H.-P."/>
        </authorList>
    </citation>
    <scope>NUCLEOTIDE SEQUENCE [LARGE SCALE GENOMIC DNA]</scope>
    <source>
        <strain evidence="3 4">DSM 16005</strain>
    </source>
</reference>
<dbReference type="PROSITE" id="PS51257">
    <property type="entry name" value="PROKAR_LIPOPROTEIN"/>
    <property type="match status" value="1"/>
</dbReference>
<keyword evidence="4" id="KW-1185">Reference proteome</keyword>
<keyword evidence="2" id="KW-0732">Signal</keyword>
<dbReference type="Proteomes" id="UP000711614">
    <property type="component" value="Unassembled WGS sequence"/>
</dbReference>
<evidence type="ECO:0000256" key="2">
    <source>
        <dbReference type="SAM" id="SignalP"/>
    </source>
</evidence>